<reference evidence="10" key="1">
    <citation type="submission" date="2022-04" db="EMBL/GenBank/DDBJ databases">
        <title>Whole genome sequence of Sphaerotilus sp. FB-5.</title>
        <authorList>
            <person name="Takeda M."/>
            <person name="Narihara S."/>
            <person name="Akimoto M."/>
            <person name="Akimoto R."/>
            <person name="Nishiyashiki S."/>
            <person name="Murakami T."/>
        </authorList>
    </citation>
    <scope>NUCLEOTIDE SEQUENCE</scope>
    <source>
        <strain evidence="10">FB-5</strain>
    </source>
</reference>
<evidence type="ECO:0000256" key="5">
    <source>
        <dbReference type="ARBA" id="ARBA00023136"/>
    </source>
</evidence>
<dbReference type="InterPro" id="IPR003856">
    <property type="entry name" value="LPS_length_determ_N"/>
</dbReference>
<feature type="transmembrane region" description="Helical" evidence="7">
    <location>
        <begin position="423"/>
        <end position="444"/>
    </location>
</feature>
<dbReference type="Pfam" id="PF02706">
    <property type="entry name" value="Wzz"/>
    <property type="match status" value="1"/>
</dbReference>
<sequence length="509" mass="55172">MTPARLLLVLKSRWVLVLLVWLAVIALVGLVTALQPRAYTATSVLLVDVKAADPLGTSPTQPGQADAYMAAQMDIILSERVARQVIAAQNLADGPAGNVSANAAASAAEKPSVPARATDVYRQRWQSDTGGQGDYIAWLSDELRKNLEVRPAKESGVIRIFYTAPDREEAARMANAYVKAYSDTALQLRVEPARQHSSFFDERSRQLRERLEAAQARLSDYQRSNGLIAVGSEDRLDIETTRLNELSTQLTQLQGLAGESNSRQVQARSAGDRTPEVIANPTIAGLNAELSRQQARLSEMATRLGDQHPSIVELRANVAQLRNQVAAETRRVTASLGVNDAVNQSRIAQVRTALDAQRAKVLQLKTMRDEAAVLQREVQQAQAAFDSLGARATQALLESQSNLSNVSVLKTATPPPKSSSRQFAVNLPVAALLGLVLAVAVAIWRELHDRRLRTARDVQEVLDLPLLVEIPRARGPRPAGQVGAAPWLQRLGYSGSSASEAAPVAERRG</sequence>
<evidence type="ECO:0000256" key="2">
    <source>
        <dbReference type="ARBA" id="ARBA00022475"/>
    </source>
</evidence>
<organism evidence="10 11">
    <name type="scientific">Sphaerotilus microaerophilus</name>
    <dbReference type="NCBI Taxonomy" id="2914710"/>
    <lineage>
        <taxon>Bacteria</taxon>
        <taxon>Pseudomonadati</taxon>
        <taxon>Pseudomonadota</taxon>
        <taxon>Betaproteobacteria</taxon>
        <taxon>Burkholderiales</taxon>
        <taxon>Sphaerotilaceae</taxon>
        <taxon>Sphaerotilus</taxon>
    </lineage>
</organism>
<evidence type="ECO:0000256" key="6">
    <source>
        <dbReference type="SAM" id="Coils"/>
    </source>
</evidence>
<feature type="coiled-coil region" evidence="6">
    <location>
        <begin position="283"/>
        <end position="331"/>
    </location>
</feature>
<evidence type="ECO:0000256" key="4">
    <source>
        <dbReference type="ARBA" id="ARBA00022989"/>
    </source>
</evidence>
<comment type="subcellular location">
    <subcellularLocation>
        <location evidence="1">Cell membrane</location>
        <topology evidence="1">Multi-pass membrane protein</topology>
    </subcellularLocation>
</comment>
<keyword evidence="6" id="KW-0175">Coiled coil</keyword>
<dbReference type="PANTHER" id="PTHR32309">
    <property type="entry name" value="TYROSINE-PROTEIN KINASE"/>
    <property type="match status" value="1"/>
</dbReference>
<dbReference type="RefSeq" id="WP_251970093.1">
    <property type="nucleotide sequence ID" value="NZ_AP025730.1"/>
</dbReference>
<dbReference type="PANTHER" id="PTHR32309:SF13">
    <property type="entry name" value="FERRIC ENTEROBACTIN TRANSPORT PROTEIN FEPE"/>
    <property type="match status" value="1"/>
</dbReference>
<keyword evidence="3 7" id="KW-0812">Transmembrane</keyword>
<evidence type="ECO:0000313" key="11">
    <source>
        <dbReference type="Proteomes" id="UP001057498"/>
    </source>
</evidence>
<keyword evidence="4 7" id="KW-1133">Transmembrane helix</keyword>
<dbReference type="InterPro" id="IPR032807">
    <property type="entry name" value="GNVR"/>
</dbReference>
<gene>
    <name evidence="10" type="ORF">CATMQ487_38210</name>
</gene>
<evidence type="ECO:0000259" key="9">
    <source>
        <dbReference type="Pfam" id="PF13807"/>
    </source>
</evidence>
<proteinExistence type="predicted"/>
<keyword evidence="11" id="KW-1185">Reference proteome</keyword>
<name>A0ABN6PUR0_9BURK</name>
<evidence type="ECO:0000259" key="8">
    <source>
        <dbReference type="Pfam" id="PF02706"/>
    </source>
</evidence>
<evidence type="ECO:0000256" key="3">
    <source>
        <dbReference type="ARBA" id="ARBA00022692"/>
    </source>
</evidence>
<dbReference type="InterPro" id="IPR050445">
    <property type="entry name" value="Bact_polysacc_biosynth/exp"/>
</dbReference>
<dbReference type="Pfam" id="PF13807">
    <property type="entry name" value="GNVR"/>
    <property type="match status" value="1"/>
</dbReference>
<evidence type="ECO:0000256" key="7">
    <source>
        <dbReference type="SAM" id="Phobius"/>
    </source>
</evidence>
<protein>
    <recommendedName>
        <fullName evidence="12">Chain length determinant protein EpsF</fullName>
    </recommendedName>
</protein>
<keyword evidence="2" id="KW-1003">Cell membrane</keyword>
<feature type="domain" description="Tyrosine-protein kinase G-rich" evidence="9">
    <location>
        <begin position="373"/>
        <end position="446"/>
    </location>
</feature>
<dbReference type="Proteomes" id="UP001057498">
    <property type="component" value="Chromosome"/>
</dbReference>
<dbReference type="EMBL" id="AP025730">
    <property type="protein sequence ID" value="BDI06851.1"/>
    <property type="molecule type" value="Genomic_DNA"/>
</dbReference>
<evidence type="ECO:0000256" key="1">
    <source>
        <dbReference type="ARBA" id="ARBA00004651"/>
    </source>
</evidence>
<feature type="domain" description="Polysaccharide chain length determinant N-terminal" evidence="8">
    <location>
        <begin position="5"/>
        <end position="87"/>
    </location>
</feature>
<evidence type="ECO:0000313" key="10">
    <source>
        <dbReference type="EMBL" id="BDI06851.1"/>
    </source>
</evidence>
<accession>A0ABN6PUR0</accession>
<feature type="coiled-coil region" evidence="6">
    <location>
        <begin position="364"/>
        <end position="391"/>
    </location>
</feature>
<keyword evidence="5 7" id="KW-0472">Membrane</keyword>
<evidence type="ECO:0008006" key="12">
    <source>
        <dbReference type="Google" id="ProtNLM"/>
    </source>
</evidence>